<dbReference type="GO" id="GO:0015271">
    <property type="term" value="F:outward rectifier potassium channel activity"/>
    <property type="evidence" value="ECO:0007669"/>
    <property type="project" value="TreeGrafter"/>
</dbReference>
<evidence type="ECO:0000256" key="5">
    <source>
        <dbReference type="ARBA" id="ARBA00023065"/>
    </source>
</evidence>
<keyword evidence="2 8" id="KW-0813">Transport</keyword>
<dbReference type="OrthoDB" id="297496at2759"/>
<keyword evidence="5 8" id="KW-0406">Ion transport</keyword>
<keyword evidence="7 8" id="KW-0407">Ion channel</keyword>
<dbReference type="InterPro" id="IPR003280">
    <property type="entry name" value="2pore_dom_K_chnl"/>
</dbReference>
<comment type="similarity">
    <text evidence="8">Belongs to the two pore domain potassium channel (TC 1.A.1.8) family.</text>
</comment>
<sequence length="793" mass="88399">MPEIINNAIYSLFAFRGAGAISEDVPEEVEKASQGRANSQHLLDSNKFSHILPRRHQRRPSNLDLDKPANTVIDSTLSIQDADFARTYRTLPIFSGIMIPFSIMLSIPSLTGHWYVRTGEDHTLLEVNPNPILLDVSMGFSMGCGVLASACLVVRFAERMIKRMTSLCILFLTLHDLINIAAITAFGVLHRFDDGFTYGQSFWFTVCSTIASTATNITLIYDYYRTENFRYSGSGLTHKQRSLVIIVIVLLCYVSLGSLVQACTLKIPFIDALYFSVLSIETVGFGDITPNSTGTRIFTCFYITGGILNLALAVALSREALLEAVAVGFQARMKTVRMRNRERRIRARWRAAVRWRLRLKGLPTWVVDGEEEQRMVSSGRGRYWRHCCSWFRRVWTRLSAESWREWEDPTWKYVYGRRHKRLNLGALSPEQLETAALEAGAPLSELIPKGLKLPNRAYYEGGMEFASTHPAGRSPETNHHPPSLTHVSMGGMLFLLGKFALAVTHGTYAQQQNTSATDEDKVEIAYEGNLKPTGHGIPMTRSLTMTTTLDDEEDLPESIKKEEQAAFYVRLGIACSLFLAFWMTGSAIFMQTENWTFGNAAYFCFISFTTVGYGDFAPRTPAGRSIFVSWALLGVGTMTILISILADAYSSSYRHMINTEGTELTDFSMDGNHGFSDSRTALNTGTVQDYLSPTTALSENPTISFASPSTLRFGRSTKPNVAPIPELQQLNAIDAQRRINEKLEALPHQVLSHASNVRSILDISGIVNGDPLAGPSSAFIEREEITAQHGWRI</sequence>
<evidence type="ECO:0000256" key="2">
    <source>
        <dbReference type="ARBA" id="ARBA00022448"/>
    </source>
</evidence>
<reference evidence="12" key="2">
    <citation type="submission" date="2015-01" db="EMBL/GenBank/DDBJ databases">
        <title>Evolutionary Origins and Diversification of the Mycorrhizal Mutualists.</title>
        <authorList>
            <consortium name="DOE Joint Genome Institute"/>
            <consortium name="Mycorrhizal Genomics Consortium"/>
            <person name="Kohler A."/>
            <person name="Kuo A."/>
            <person name="Nagy L.G."/>
            <person name="Floudas D."/>
            <person name="Copeland A."/>
            <person name="Barry K.W."/>
            <person name="Cichocki N."/>
            <person name="Veneault-Fourrey C."/>
            <person name="LaButti K."/>
            <person name="Lindquist E.A."/>
            <person name="Lipzen A."/>
            <person name="Lundell T."/>
            <person name="Morin E."/>
            <person name="Murat C."/>
            <person name="Riley R."/>
            <person name="Ohm R."/>
            <person name="Sun H."/>
            <person name="Tunlid A."/>
            <person name="Henrissat B."/>
            <person name="Grigoriev I.V."/>
            <person name="Hibbett D.S."/>
            <person name="Martin F."/>
        </authorList>
    </citation>
    <scope>NUCLEOTIDE SEQUENCE [LARGE SCALE GENOMIC DNA]</scope>
    <source>
        <strain evidence="12">h7</strain>
    </source>
</reference>
<proteinExistence type="inferred from homology"/>
<feature type="transmembrane region" description="Helical" evidence="9">
    <location>
        <begin position="565"/>
        <end position="583"/>
    </location>
</feature>
<accession>A0A0C2YMJ3</accession>
<dbReference type="PRINTS" id="PR01333">
    <property type="entry name" value="2POREKCHANEL"/>
</dbReference>
<feature type="transmembrane region" description="Helical" evidence="9">
    <location>
        <begin position="626"/>
        <end position="646"/>
    </location>
</feature>
<dbReference type="InterPro" id="IPR013099">
    <property type="entry name" value="K_chnl_dom"/>
</dbReference>
<evidence type="ECO:0000256" key="4">
    <source>
        <dbReference type="ARBA" id="ARBA00022989"/>
    </source>
</evidence>
<feature type="transmembrane region" description="Helical" evidence="9">
    <location>
        <begin position="242"/>
        <end position="260"/>
    </location>
</feature>
<feature type="domain" description="Potassium channel" evidence="10">
    <location>
        <begin position="248"/>
        <end position="321"/>
    </location>
</feature>
<gene>
    <name evidence="11" type="ORF">M413DRAFT_129509</name>
</gene>
<keyword evidence="4 9" id="KW-1133">Transmembrane helix</keyword>
<keyword evidence="12" id="KW-1185">Reference proteome</keyword>
<name>A0A0C2YMJ3_HEBCY</name>
<feature type="transmembrane region" description="Helical" evidence="9">
    <location>
        <begin position="93"/>
        <end position="116"/>
    </location>
</feature>
<dbReference type="Proteomes" id="UP000053424">
    <property type="component" value="Unassembled WGS sequence"/>
</dbReference>
<keyword evidence="6 9" id="KW-0472">Membrane</keyword>
<evidence type="ECO:0000313" key="11">
    <source>
        <dbReference type="EMBL" id="KIM42222.1"/>
    </source>
</evidence>
<dbReference type="Gene3D" id="1.10.287.70">
    <property type="match status" value="2"/>
</dbReference>
<organism evidence="11 12">
    <name type="scientific">Hebeloma cylindrosporum</name>
    <dbReference type="NCBI Taxonomy" id="76867"/>
    <lineage>
        <taxon>Eukaryota</taxon>
        <taxon>Fungi</taxon>
        <taxon>Dikarya</taxon>
        <taxon>Basidiomycota</taxon>
        <taxon>Agaricomycotina</taxon>
        <taxon>Agaricomycetes</taxon>
        <taxon>Agaricomycetidae</taxon>
        <taxon>Agaricales</taxon>
        <taxon>Agaricineae</taxon>
        <taxon>Hymenogastraceae</taxon>
        <taxon>Hebeloma</taxon>
    </lineage>
</organism>
<protein>
    <recommendedName>
        <fullName evidence="10">Potassium channel domain-containing protein</fullName>
    </recommendedName>
</protein>
<dbReference type="EMBL" id="KN831778">
    <property type="protein sequence ID" value="KIM42222.1"/>
    <property type="molecule type" value="Genomic_DNA"/>
</dbReference>
<feature type="domain" description="Potassium channel" evidence="10">
    <location>
        <begin position="579"/>
        <end position="649"/>
    </location>
</feature>
<dbReference type="SUPFAM" id="SSF81324">
    <property type="entry name" value="Voltage-gated potassium channels"/>
    <property type="match status" value="2"/>
</dbReference>
<evidence type="ECO:0000256" key="7">
    <source>
        <dbReference type="ARBA" id="ARBA00023303"/>
    </source>
</evidence>
<feature type="transmembrane region" description="Helical" evidence="9">
    <location>
        <begin position="136"/>
        <end position="157"/>
    </location>
</feature>
<dbReference type="STRING" id="686832.A0A0C2YMJ3"/>
<evidence type="ECO:0000256" key="3">
    <source>
        <dbReference type="ARBA" id="ARBA00022692"/>
    </source>
</evidence>
<dbReference type="GO" id="GO:0022841">
    <property type="term" value="F:potassium ion leak channel activity"/>
    <property type="evidence" value="ECO:0007669"/>
    <property type="project" value="TreeGrafter"/>
</dbReference>
<evidence type="ECO:0000256" key="9">
    <source>
        <dbReference type="SAM" id="Phobius"/>
    </source>
</evidence>
<evidence type="ECO:0000256" key="8">
    <source>
        <dbReference type="RuleBase" id="RU003857"/>
    </source>
</evidence>
<evidence type="ECO:0000259" key="10">
    <source>
        <dbReference type="Pfam" id="PF07885"/>
    </source>
</evidence>
<dbReference type="PANTHER" id="PTHR11003:SF342">
    <property type="entry name" value="OUTWARD-RECTIFIER POTASSIUM CHANNEL TOK1"/>
    <property type="match status" value="1"/>
</dbReference>
<feature type="transmembrane region" description="Helical" evidence="9">
    <location>
        <begin position="201"/>
        <end position="221"/>
    </location>
</feature>
<evidence type="ECO:0000256" key="1">
    <source>
        <dbReference type="ARBA" id="ARBA00004141"/>
    </source>
</evidence>
<dbReference type="GO" id="GO:0030322">
    <property type="term" value="P:stabilization of membrane potential"/>
    <property type="evidence" value="ECO:0007669"/>
    <property type="project" value="TreeGrafter"/>
</dbReference>
<keyword evidence="3 8" id="KW-0812">Transmembrane</keyword>
<dbReference type="GO" id="GO:0005886">
    <property type="term" value="C:plasma membrane"/>
    <property type="evidence" value="ECO:0007669"/>
    <property type="project" value="TreeGrafter"/>
</dbReference>
<dbReference type="Pfam" id="PF07885">
    <property type="entry name" value="Ion_trans_2"/>
    <property type="match status" value="2"/>
</dbReference>
<dbReference type="AlphaFoldDB" id="A0A0C2YMJ3"/>
<feature type="transmembrane region" description="Helical" evidence="9">
    <location>
        <begin position="169"/>
        <end position="189"/>
    </location>
</feature>
<dbReference type="PANTHER" id="PTHR11003">
    <property type="entry name" value="POTASSIUM CHANNEL, SUBFAMILY K"/>
    <property type="match status" value="1"/>
</dbReference>
<feature type="transmembrane region" description="Helical" evidence="9">
    <location>
        <begin position="595"/>
        <end position="614"/>
    </location>
</feature>
<comment type="subcellular location">
    <subcellularLocation>
        <location evidence="1">Membrane</location>
        <topology evidence="1">Multi-pass membrane protein</topology>
    </subcellularLocation>
</comment>
<evidence type="ECO:0000256" key="6">
    <source>
        <dbReference type="ARBA" id="ARBA00023136"/>
    </source>
</evidence>
<dbReference type="HOGENOM" id="CLU_009214_0_0_1"/>
<reference evidence="11 12" key="1">
    <citation type="submission" date="2014-04" db="EMBL/GenBank/DDBJ databases">
        <authorList>
            <consortium name="DOE Joint Genome Institute"/>
            <person name="Kuo A."/>
            <person name="Gay G."/>
            <person name="Dore J."/>
            <person name="Kohler A."/>
            <person name="Nagy L.G."/>
            <person name="Floudas D."/>
            <person name="Copeland A."/>
            <person name="Barry K.W."/>
            <person name="Cichocki N."/>
            <person name="Veneault-Fourrey C."/>
            <person name="LaButti K."/>
            <person name="Lindquist E.A."/>
            <person name="Lipzen A."/>
            <person name="Lundell T."/>
            <person name="Morin E."/>
            <person name="Murat C."/>
            <person name="Sun H."/>
            <person name="Tunlid A."/>
            <person name="Henrissat B."/>
            <person name="Grigoriev I.V."/>
            <person name="Hibbett D.S."/>
            <person name="Martin F."/>
            <person name="Nordberg H.P."/>
            <person name="Cantor M.N."/>
            <person name="Hua S.X."/>
        </authorList>
    </citation>
    <scope>NUCLEOTIDE SEQUENCE [LARGE SCALE GENOMIC DNA]</scope>
    <source>
        <strain evidence="12">h7</strain>
    </source>
</reference>
<evidence type="ECO:0000313" key="12">
    <source>
        <dbReference type="Proteomes" id="UP000053424"/>
    </source>
</evidence>